<sequence>MFQLLQHLLPNINRKGRVMEVAYRGATLLDGTGAPARAGVTILVTEGRIRRVAADAEFSTAELSGVEVVELGGRHVIPGLIDAHQHIATPPDRPLAEATLRRDFFGGVTATRDMADDLRQVADIARAALVGELVAPDIHYAALMAGPTFFDDPRTWQVSQGATPGQVPWMQAITAGTDLPLAVAMARGTYATAVKIYANLPGELVAAITAEAHRQGIAVWAHAAVFPATPGQVVSAGVDSVSHAHLLVHEAADRPLTTYQDKPPVDYARFAGGDDAQLGALFAEMRRRGTVLDATASLWATISRETEDPEQRARALANDGLSAALTGQALRAGVTVCVGTDRDPDPAEPWPPLFDELAYLVDRCGLAPAEALRCASHGGALSLGAADRLGTLEPGKQADFVVLDEDPAASLTALRSVVHVVKRGRRHDRATFDAERAALTDRTPTENGAEQA</sequence>
<dbReference type="InterPro" id="IPR006680">
    <property type="entry name" value="Amidohydro-rel"/>
</dbReference>
<dbReference type="Gene3D" id="2.30.40.10">
    <property type="entry name" value="Urease, subunit C, domain 1"/>
    <property type="match status" value="1"/>
</dbReference>
<dbReference type="InterPro" id="IPR011059">
    <property type="entry name" value="Metal-dep_hydrolase_composite"/>
</dbReference>
<dbReference type="Gene3D" id="3.40.50.10910">
    <property type="entry name" value="Amidohydrolase"/>
    <property type="match status" value="1"/>
</dbReference>
<dbReference type="EMBL" id="QKYN01000152">
    <property type="protein sequence ID" value="RAG81595.1"/>
    <property type="molecule type" value="Genomic_DNA"/>
</dbReference>
<dbReference type="PANTHER" id="PTHR43135:SF3">
    <property type="entry name" value="ALPHA-D-RIBOSE 1-METHYLPHOSPHONATE 5-TRIPHOSPHATE DIPHOSPHATASE"/>
    <property type="match status" value="1"/>
</dbReference>
<keyword evidence="2" id="KW-0378">Hydrolase</keyword>
<protein>
    <submittedName>
        <fullName evidence="2">Hydrolase</fullName>
    </submittedName>
</protein>
<comment type="caution">
    <text evidence="2">The sequence shown here is derived from an EMBL/GenBank/DDBJ whole genome shotgun (WGS) entry which is preliminary data.</text>
</comment>
<organism evidence="2 3">
    <name type="scientific">Streptacidiphilus pinicola</name>
    <dbReference type="NCBI Taxonomy" id="2219663"/>
    <lineage>
        <taxon>Bacteria</taxon>
        <taxon>Bacillati</taxon>
        <taxon>Actinomycetota</taxon>
        <taxon>Actinomycetes</taxon>
        <taxon>Kitasatosporales</taxon>
        <taxon>Streptomycetaceae</taxon>
        <taxon>Streptacidiphilus</taxon>
    </lineage>
</organism>
<keyword evidence="3" id="KW-1185">Reference proteome</keyword>
<dbReference type="InterPro" id="IPR032466">
    <property type="entry name" value="Metal_Hydrolase"/>
</dbReference>
<evidence type="ECO:0000313" key="3">
    <source>
        <dbReference type="Proteomes" id="UP000248889"/>
    </source>
</evidence>
<dbReference type="GO" id="GO:0016810">
    <property type="term" value="F:hydrolase activity, acting on carbon-nitrogen (but not peptide) bonds"/>
    <property type="evidence" value="ECO:0007669"/>
    <property type="project" value="InterPro"/>
</dbReference>
<dbReference type="Proteomes" id="UP000248889">
    <property type="component" value="Unassembled WGS sequence"/>
</dbReference>
<gene>
    <name evidence="2" type="ORF">DN069_32070</name>
</gene>
<dbReference type="OrthoDB" id="3514520at2"/>
<dbReference type="SUPFAM" id="SSF51338">
    <property type="entry name" value="Composite domain of metallo-dependent hydrolases"/>
    <property type="match status" value="1"/>
</dbReference>
<dbReference type="SUPFAM" id="SSF51556">
    <property type="entry name" value="Metallo-dependent hydrolases"/>
    <property type="match status" value="1"/>
</dbReference>
<dbReference type="Gene3D" id="1.20.58.520">
    <property type="entry name" value="Amidohydrolase"/>
    <property type="match status" value="1"/>
</dbReference>
<proteinExistence type="predicted"/>
<dbReference type="Gene3D" id="3.30.110.90">
    <property type="entry name" value="Amidohydrolase"/>
    <property type="match status" value="1"/>
</dbReference>
<reference evidence="2 3" key="1">
    <citation type="submission" date="2018-06" db="EMBL/GenBank/DDBJ databases">
        <title>Streptacidiphilus pinicola sp. nov., isolated from pine grove soil.</title>
        <authorList>
            <person name="Roh S.G."/>
            <person name="Park S."/>
            <person name="Kim M.-K."/>
            <person name="Yun B.-R."/>
            <person name="Park J."/>
            <person name="Kim M.J."/>
            <person name="Kim Y.S."/>
            <person name="Kim S.B."/>
        </authorList>
    </citation>
    <scope>NUCLEOTIDE SEQUENCE [LARGE SCALE GENOMIC DNA]</scope>
    <source>
        <strain evidence="2 3">MMS16-CNU450</strain>
    </source>
</reference>
<name>A0A2X0JX74_9ACTN</name>
<evidence type="ECO:0000313" key="2">
    <source>
        <dbReference type="EMBL" id="RAG81595.1"/>
    </source>
</evidence>
<evidence type="ECO:0000259" key="1">
    <source>
        <dbReference type="Pfam" id="PF01979"/>
    </source>
</evidence>
<dbReference type="AlphaFoldDB" id="A0A2X0JX74"/>
<feature type="domain" description="Amidohydrolase-related" evidence="1">
    <location>
        <begin position="76"/>
        <end position="425"/>
    </location>
</feature>
<dbReference type="Pfam" id="PF01979">
    <property type="entry name" value="Amidohydro_1"/>
    <property type="match status" value="1"/>
</dbReference>
<dbReference type="InterPro" id="IPR051781">
    <property type="entry name" value="Metallo-dep_Hydrolase"/>
</dbReference>
<accession>A0A2X0JX74</accession>
<dbReference type="PANTHER" id="PTHR43135">
    <property type="entry name" value="ALPHA-D-RIBOSE 1-METHYLPHOSPHONATE 5-TRIPHOSPHATE DIPHOSPHATASE"/>
    <property type="match status" value="1"/>
</dbReference>